<name>A0A1F5EEV2_9BACT</name>
<proteinExistence type="predicted"/>
<evidence type="ECO:0008006" key="3">
    <source>
        <dbReference type="Google" id="ProtNLM"/>
    </source>
</evidence>
<dbReference type="Pfam" id="PF05635">
    <property type="entry name" value="23S_rRNA_IVP"/>
    <property type="match status" value="1"/>
</dbReference>
<dbReference type="SUPFAM" id="SSF158446">
    <property type="entry name" value="IVS-encoded protein-like"/>
    <property type="match status" value="1"/>
</dbReference>
<dbReference type="Proteomes" id="UP000176451">
    <property type="component" value="Unassembled WGS sequence"/>
</dbReference>
<organism evidence="1 2">
    <name type="scientific">Candidatus Berkelbacteria bacterium RIFCSPHIGHO2_12_FULL_36_9</name>
    <dbReference type="NCBI Taxonomy" id="1797469"/>
    <lineage>
        <taxon>Bacteria</taxon>
        <taxon>Candidatus Berkelbacteria</taxon>
    </lineage>
</organism>
<dbReference type="InterPro" id="IPR036583">
    <property type="entry name" value="23S_rRNA_IVS_sf"/>
</dbReference>
<dbReference type="EMBL" id="MEZV01000048">
    <property type="protein sequence ID" value="OGD65959.1"/>
    <property type="molecule type" value="Genomic_DNA"/>
</dbReference>
<sequence>MDIEDLEVYRLSMKLILPIDKLAKLVEIFDRELARNLRKTSRQIPPAIHEGFSKRSSQNEFKRFIGIAMGSSDELTTHIKQVQILQFPNIKEITCLALIEKYKVLSKMLNRLISVIKQKSDF</sequence>
<dbReference type="PANTHER" id="PTHR38471:SF2">
    <property type="entry name" value="FOUR HELIX BUNDLE PROTEIN"/>
    <property type="match status" value="1"/>
</dbReference>
<dbReference type="InterPro" id="IPR012657">
    <property type="entry name" value="23S_rRNA-intervening_sequence"/>
</dbReference>
<accession>A0A1F5EEV2</accession>
<evidence type="ECO:0000313" key="2">
    <source>
        <dbReference type="Proteomes" id="UP000176451"/>
    </source>
</evidence>
<dbReference type="AlphaFoldDB" id="A0A1F5EEV2"/>
<protein>
    <recommendedName>
        <fullName evidence="3">Four helix bundle protein</fullName>
    </recommendedName>
</protein>
<evidence type="ECO:0000313" key="1">
    <source>
        <dbReference type="EMBL" id="OGD65959.1"/>
    </source>
</evidence>
<comment type="caution">
    <text evidence="1">The sequence shown here is derived from an EMBL/GenBank/DDBJ whole genome shotgun (WGS) entry which is preliminary data.</text>
</comment>
<reference evidence="1 2" key="1">
    <citation type="journal article" date="2016" name="Nat. Commun.">
        <title>Thousands of microbial genomes shed light on interconnected biogeochemical processes in an aquifer system.</title>
        <authorList>
            <person name="Anantharaman K."/>
            <person name="Brown C.T."/>
            <person name="Hug L.A."/>
            <person name="Sharon I."/>
            <person name="Castelle C.J."/>
            <person name="Probst A.J."/>
            <person name="Thomas B.C."/>
            <person name="Singh A."/>
            <person name="Wilkins M.J."/>
            <person name="Karaoz U."/>
            <person name="Brodie E.L."/>
            <person name="Williams K.H."/>
            <person name="Hubbard S.S."/>
            <person name="Banfield J.F."/>
        </authorList>
    </citation>
    <scope>NUCLEOTIDE SEQUENCE [LARGE SCALE GENOMIC DNA]</scope>
</reference>
<dbReference type="Gene3D" id="1.20.1440.60">
    <property type="entry name" value="23S rRNA-intervening sequence"/>
    <property type="match status" value="1"/>
</dbReference>
<gene>
    <name evidence="1" type="ORF">A3F08_00570</name>
</gene>
<dbReference type="NCBIfam" id="TIGR02436">
    <property type="entry name" value="four helix bundle protein"/>
    <property type="match status" value="1"/>
</dbReference>
<dbReference type="PANTHER" id="PTHR38471">
    <property type="entry name" value="FOUR HELIX BUNDLE PROTEIN"/>
    <property type="match status" value="1"/>
</dbReference>